<evidence type="ECO:0008006" key="3">
    <source>
        <dbReference type="Google" id="ProtNLM"/>
    </source>
</evidence>
<gene>
    <name evidence="1" type="ORF">SAMN04489866_1249</name>
</gene>
<protein>
    <recommendedName>
        <fullName evidence="3">DUF3990 domain-containing protein</fullName>
    </recommendedName>
</protein>
<dbReference type="Pfam" id="PF13151">
    <property type="entry name" value="DUF3990"/>
    <property type="match status" value="1"/>
</dbReference>
<proteinExistence type="predicted"/>
<dbReference type="InterPro" id="IPR025051">
    <property type="entry name" value="DUF3990"/>
</dbReference>
<dbReference type="RefSeq" id="WP_242868994.1">
    <property type="nucleotide sequence ID" value="NZ_FNAF01000024.1"/>
</dbReference>
<dbReference type="STRING" id="2741.SAMN04489866_1249"/>
<evidence type="ECO:0000313" key="1">
    <source>
        <dbReference type="EMBL" id="SDE14372.1"/>
    </source>
</evidence>
<name>A0A1G7AHY3_PEPNI</name>
<accession>A0A1G7AHY3</accession>
<organism evidence="1 2">
    <name type="scientific">Peptococcus niger</name>
    <dbReference type="NCBI Taxonomy" id="2741"/>
    <lineage>
        <taxon>Bacteria</taxon>
        <taxon>Bacillati</taxon>
        <taxon>Bacillota</taxon>
        <taxon>Clostridia</taxon>
        <taxon>Eubacteriales</taxon>
        <taxon>Peptococcaceae</taxon>
        <taxon>Peptococcus</taxon>
    </lineage>
</organism>
<keyword evidence="2" id="KW-1185">Reference proteome</keyword>
<dbReference type="EMBL" id="FNAF01000024">
    <property type="protein sequence ID" value="SDE14372.1"/>
    <property type="molecule type" value="Genomic_DNA"/>
</dbReference>
<evidence type="ECO:0000313" key="2">
    <source>
        <dbReference type="Proteomes" id="UP000198995"/>
    </source>
</evidence>
<reference evidence="1 2" key="1">
    <citation type="submission" date="2016-10" db="EMBL/GenBank/DDBJ databases">
        <authorList>
            <person name="de Groot N.N."/>
        </authorList>
    </citation>
    <scope>NUCLEOTIDE SEQUENCE [LARGE SCALE GENOMIC DNA]</scope>
    <source>
        <strain evidence="1 2">DSM 20475</strain>
    </source>
</reference>
<sequence length="173" mass="19774">MGKSWENLFAKEPLHLYHGSNVVVENPRIIKQDRYLDFGFGFYTTTNSAQAKSFAKKVAERRKVGQPVVNKYILSKSEELMQCSLLTFEYANESWLDFVSANRNGVYAGDKFDLIFGSVADDSVYQTLTLYETGLLNKAQTIEALKIKKLFNQLVFTSEKALACLQFEGWERI</sequence>
<dbReference type="Proteomes" id="UP000198995">
    <property type="component" value="Unassembled WGS sequence"/>
</dbReference>
<dbReference type="AlphaFoldDB" id="A0A1G7AHY3"/>